<accession>A0A5J4URE8</accession>
<dbReference type="Proteomes" id="UP000324800">
    <property type="component" value="Unassembled WGS sequence"/>
</dbReference>
<dbReference type="AlphaFoldDB" id="A0A5J4URE8"/>
<proteinExistence type="predicted"/>
<feature type="non-terminal residue" evidence="1">
    <location>
        <position position="1"/>
    </location>
</feature>
<name>A0A5J4URE8_9EUKA</name>
<comment type="caution">
    <text evidence="1">The sequence shown here is derived from an EMBL/GenBank/DDBJ whole genome shotgun (WGS) entry which is preliminary data.</text>
</comment>
<organism evidence="1 2">
    <name type="scientific">Streblomastix strix</name>
    <dbReference type="NCBI Taxonomy" id="222440"/>
    <lineage>
        <taxon>Eukaryota</taxon>
        <taxon>Metamonada</taxon>
        <taxon>Preaxostyla</taxon>
        <taxon>Oxymonadida</taxon>
        <taxon>Streblomastigidae</taxon>
        <taxon>Streblomastix</taxon>
    </lineage>
</organism>
<sequence>LFPSFRRSNQKSRENCVAQYQFLLHIFRILPAYCICDPDLTTYPAAESQKDKLCITDLEHSSKVECPCQNICDPRTGEDECPAYCCSQSEFTEVCVCDTESITYLLQICVMDKKCKFDLVNQLNTTCAFLNTSDPRAGKGQCPAYCIKGQVNASSTCDTESSSYPLAQCQKDQLCITDLISQLAANCPCQITGDPRAGKGQCPVYCTSKDQPNKDCACDIESITSPSKCQQEKQCTASSSSQVPQDSCTCIESNQPQGCKCPNDPQLLVGISKERCECRSSGDPRANGICPAY</sequence>
<reference evidence="1 2" key="1">
    <citation type="submission" date="2019-03" db="EMBL/GenBank/DDBJ databases">
        <title>Single cell metagenomics reveals metabolic interactions within the superorganism composed of flagellate Streblomastix strix and complex community of Bacteroidetes bacteria on its surface.</title>
        <authorList>
            <person name="Treitli S.C."/>
            <person name="Kolisko M."/>
            <person name="Husnik F."/>
            <person name="Keeling P."/>
            <person name="Hampl V."/>
        </authorList>
    </citation>
    <scope>NUCLEOTIDE SEQUENCE [LARGE SCALE GENOMIC DNA]</scope>
    <source>
        <strain evidence="1">ST1C</strain>
    </source>
</reference>
<protein>
    <submittedName>
        <fullName evidence="1">Uncharacterized protein</fullName>
    </submittedName>
</protein>
<evidence type="ECO:0000313" key="2">
    <source>
        <dbReference type="Proteomes" id="UP000324800"/>
    </source>
</evidence>
<gene>
    <name evidence="1" type="ORF">EZS28_031523</name>
</gene>
<evidence type="ECO:0000313" key="1">
    <source>
        <dbReference type="EMBL" id="KAA6372949.1"/>
    </source>
</evidence>
<dbReference type="OrthoDB" id="9972657at2759"/>
<dbReference type="EMBL" id="SNRW01013143">
    <property type="protein sequence ID" value="KAA6372949.1"/>
    <property type="molecule type" value="Genomic_DNA"/>
</dbReference>